<proteinExistence type="predicted"/>
<evidence type="ECO:0000313" key="2">
    <source>
        <dbReference type="Proteomes" id="UP001234989"/>
    </source>
</evidence>
<gene>
    <name evidence="1" type="ORF">MTR67_001388</name>
</gene>
<name>A0AAF0T8D8_SOLVR</name>
<evidence type="ECO:0000313" key="1">
    <source>
        <dbReference type="EMBL" id="WMV08003.1"/>
    </source>
</evidence>
<dbReference type="AlphaFoldDB" id="A0AAF0T8D8"/>
<dbReference type="Proteomes" id="UP001234989">
    <property type="component" value="Chromosome 1"/>
</dbReference>
<reference evidence="1" key="1">
    <citation type="submission" date="2023-08" db="EMBL/GenBank/DDBJ databases">
        <title>A de novo genome assembly of Solanum verrucosum Schlechtendal, a Mexican diploid species geographically isolated from the other diploid A-genome species in potato relatives.</title>
        <authorList>
            <person name="Hosaka K."/>
        </authorList>
    </citation>
    <scope>NUCLEOTIDE SEQUENCE</scope>
    <source>
        <tissue evidence="1">Young leaves</tissue>
    </source>
</reference>
<keyword evidence="2" id="KW-1185">Reference proteome</keyword>
<dbReference type="EMBL" id="CP133612">
    <property type="protein sequence ID" value="WMV08003.1"/>
    <property type="molecule type" value="Genomic_DNA"/>
</dbReference>
<accession>A0AAF0T8D8</accession>
<sequence length="30" mass="3336">MVFMLMYSPITIAFNMCSHRKSLISDKGGG</sequence>
<organism evidence="1 2">
    <name type="scientific">Solanum verrucosum</name>
    <dbReference type="NCBI Taxonomy" id="315347"/>
    <lineage>
        <taxon>Eukaryota</taxon>
        <taxon>Viridiplantae</taxon>
        <taxon>Streptophyta</taxon>
        <taxon>Embryophyta</taxon>
        <taxon>Tracheophyta</taxon>
        <taxon>Spermatophyta</taxon>
        <taxon>Magnoliopsida</taxon>
        <taxon>eudicotyledons</taxon>
        <taxon>Gunneridae</taxon>
        <taxon>Pentapetalae</taxon>
        <taxon>asterids</taxon>
        <taxon>lamiids</taxon>
        <taxon>Solanales</taxon>
        <taxon>Solanaceae</taxon>
        <taxon>Solanoideae</taxon>
        <taxon>Solaneae</taxon>
        <taxon>Solanum</taxon>
    </lineage>
</organism>
<protein>
    <submittedName>
        <fullName evidence="1">Uncharacterized protein</fullName>
    </submittedName>
</protein>